<name>A0ABT1TLH0_9GAMM</name>
<keyword evidence="3" id="KW-1133">Transmembrane helix</keyword>
<keyword evidence="5" id="KW-1185">Reference proteome</keyword>
<dbReference type="Gene3D" id="2.160.10.10">
    <property type="entry name" value="Hexapeptide repeat proteins"/>
    <property type="match status" value="1"/>
</dbReference>
<comment type="similarity">
    <text evidence="1">Belongs to the transferase hexapeptide repeat family.</text>
</comment>
<sequence length="183" mass="20653">MAKQRIYVDSLTKKLRFVRFAWYLVYTLFYCWTPRILFWKWRVLILRLFGAKIGSGCKIDPSCFIWAPWNLEIGDLTCIANKVELYSVDKIKIGSNVTISQRSFICTASHDITLLSKPLTHAPIEIADHAWVCAESFLAPGVKVGEGAVIGARSAVFKDVEAWSVVGGNPAKFIKKRILRDGN</sequence>
<keyword evidence="3" id="KW-0812">Transmembrane</keyword>
<evidence type="ECO:0000256" key="1">
    <source>
        <dbReference type="ARBA" id="ARBA00007274"/>
    </source>
</evidence>
<dbReference type="CDD" id="cd05825">
    <property type="entry name" value="LbH_wcaF_like"/>
    <property type="match status" value="1"/>
</dbReference>
<evidence type="ECO:0000256" key="3">
    <source>
        <dbReference type="SAM" id="Phobius"/>
    </source>
</evidence>
<evidence type="ECO:0000256" key="2">
    <source>
        <dbReference type="ARBA" id="ARBA00022679"/>
    </source>
</evidence>
<feature type="transmembrane region" description="Helical" evidence="3">
    <location>
        <begin position="20"/>
        <end position="38"/>
    </location>
</feature>
<gene>
    <name evidence="4" type="ORF">NP590_17625</name>
</gene>
<keyword evidence="3" id="KW-0472">Membrane</keyword>
<dbReference type="SUPFAM" id="SSF51161">
    <property type="entry name" value="Trimeric LpxA-like enzymes"/>
    <property type="match status" value="1"/>
</dbReference>
<protein>
    <submittedName>
        <fullName evidence="4">Colanic acid biosynthesis acetyltransferase</fullName>
    </submittedName>
</protein>
<dbReference type="Proteomes" id="UP001524499">
    <property type="component" value="Unassembled WGS sequence"/>
</dbReference>
<dbReference type="PANTHER" id="PTHR23416:SF23">
    <property type="entry name" value="ACETYLTRANSFERASE C18B11.09C-RELATED"/>
    <property type="match status" value="1"/>
</dbReference>
<dbReference type="InterPro" id="IPR011004">
    <property type="entry name" value="Trimer_LpxA-like_sf"/>
</dbReference>
<comment type="caution">
    <text evidence="4">The sequence shown here is derived from an EMBL/GenBank/DDBJ whole genome shotgun (WGS) entry which is preliminary data.</text>
</comment>
<dbReference type="EMBL" id="JANIBJ010000041">
    <property type="protein sequence ID" value="MCQ8105932.1"/>
    <property type="molecule type" value="Genomic_DNA"/>
</dbReference>
<dbReference type="InterPro" id="IPR051159">
    <property type="entry name" value="Hexapeptide_acetyltransf"/>
</dbReference>
<dbReference type="PANTHER" id="PTHR23416">
    <property type="entry name" value="SIALIC ACID SYNTHASE-RELATED"/>
    <property type="match status" value="1"/>
</dbReference>
<organism evidence="4 5">
    <name type="scientific">Methylomonas subterranea</name>
    <dbReference type="NCBI Taxonomy" id="2952225"/>
    <lineage>
        <taxon>Bacteria</taxon>
        <taxon>Pseudomonadati</taxon>
        <taxon>Pseudomonadota</taxon>
        <taxon>Gammaproteobacteria</taxon>
        <taxon>Methylococcales</taxon>
        <taxon>Methylococcaceae</taxon>
        <taxon>Methylomonas</taxon>
    </lineage>
</organism>
<evidence type="ECO:0000313" key="4">
    <source>
        <dbReference type="EMBL" id="MCQ8105932.1"/>
    </source>
</evidence>
<accession>A0ABT1TLH0</accession>
<proteinExistence type="inferred from homology"/>
<reference evidence="4 5" key="1">
    <citation type="submission" date="2022-07" db="EMBL/GenBank/DDBJ databases">
        <title>Methylomonas rivi sp. nov., Methylomonas rosea sp. nov., Methylomonas aureus sp. nov. and Methylomonas subterranea sp. nov., four novel methanotrophs isolated from a freshwater creek and the deep terrestrial subsurface.</title>
        <authorList>
            <person name="Abin C."/>
            <person name="Sankaranarayanan K."/>
            <person name="Garner C."/>
            <person name="Sindelar R."/>
            <person name="Kotary K."/>
            <person name="Garner R."/>
            <person name="Barclay S."/>
            <person name="Lawson P."/>
            <person name="Krumholz L."/>
        </authorList>
    </citation>
    <scope>NUCLEOTIDE SEQUENCE [LARGE SCALE GENOMIC DNA]</scope>
    <source>
        <strain evidence="4 5">SURF-2</strain>
    </source>
</reference>
<evidence type="ECO:0000313" key="5">
    <source>
        <dbReference type="Proteomes" id="UP001524499"/>
    </source>
</evidence>
<keyword evidence="2" id="KW-0808">Transferase</keyword>